<dbReference type="AlphaFoldDB" id="A0A0B6Z462"/>
<protein>
    <submittedName>
        <fullName evidence="1">Uncharacterized protein</fullName>
    </submittedName>
</protein>
<evidence type="ECO:0000313" key="1">
    <source>
        <dbReference type="EMBL" id="CEK63343.1"/>
    </source>
</evidence>
<reference evidence="1" key="1">
    <citation type="submission" date="2014-12" db="EMBL/GenBank/DDBJ databases">
        <title>Insight into the proteome of Arion vulgaris.</title>
        <authorList>
            <person name="Aradska J."/>
            <person name="Bulat T."/>
            <person name="Smidak R."/>
            <person name="Sarate P."/>
            <person name="Gangsoo J."/>
            <person name="Sialana F."/>
            <person name="Bilban M."/>
            <person name="Lubec G."/>
        </authorList>
    </citation>
    <scope>NUCLEOTIDE SEQUENCE</scope>
    <source>
        <tissue evidence="1">Skin</tissue>
    </source>
</reference>
<accession>A0A0B6Z462</accession>
<dbReference type="EMBL" id="HACG01016478">
    <property type="protein sequence ID" value="CEK63343.1"/>
    <property type="molecule type" value="Transcribed_RNA"/>
</dbReference>
<organism evidence="1">
    <name type="scientific">Arion vulgaris</name>
    <dbReference type="NCBI Taxonomy" id="1028688"/>
    <lineage>
        <taxon>Eukaryota</taxon>
        <taxon>Metazoa</taxon>
        <taxon>Spiralia</taxon>
        <taxon>Lophotrochozoa</taxon>
        <taxon>Mollusca</taxon>
        <taxon>Gastropoda</taxon>
        <taxon>Heterobranchia</taxon>
        <taxon>Euthyneura</taxon>
        <taxon>Panpulmonata</taxon>
        <taxon>Eupulmonata</taxon>
        <taxon>Stylommatophora</taxon>
        <taxon>Helicina</taxon>
        <taxon>Arionoidea</taxon>
        <taxon>Arionidae</taxon>
        <taxon>Arion</taxon>
    </lineage>
</organism>
<proteinExistence type="predicted"/>
<gene>
    <name evidence="1" type="primary">ORF47983</name>
</gene>
<feature type="non-terminal residue" evidence="1">
    <location>
        <position position="1"/>
    </location>
</feature>
<name>A0A0B6Z462_9EUPU</name>
<sequence>RDINGKSGHTIPSSTWLETLTARLDNLFHHGHGEGQKTVENYYTSAISAYELSQIGY</sequence>